<sequence>MEAESNMDVKAVVAIGGKNSRSIDPVKVPKALFPIANKPAYQYTLETLERMGIREVFLTVGDKEIVSALTNEPLEGMKVRTVVEDHPRGTAGCLKPLEPELSGHTIVLIAAGLISLHPEDLQQMILHHKHSGADLTVGLVTQGEKKSGIERVLLNGNNEIEEVVQLHFSMDRRSNMETSGIYVLESQVLEHIKPTGFMDMKEQLLPKVRKSGMKVEGWKHKQNCAGIRTIGDYLRMNFELLRDTPQAKQHLDDYQEITSQIWVGRNVSIDPTATLIRPLVIGENTSIDKNVTLIGPSVIGPGCQLKKNSFIRESVLWADSSLPSDFEVDKCLISGKAARFDTGYCRESIILNGEPFLDGIGAVLGGTTVRKVIKEKPSWTRQLNGRLYPILKRTLDLAFSGTLLLLTLPLWTFIAIAIKLDSRGPVFFAQTRCGKDARPFKMIKFRTMVQEAEEIKTRIQNLNQSDGPMFKIDGDPRETRVGRFLRRTNLDELPQLLNVLQGHMSVVGPRPLSMSEMRFNPHWRDVRLKVQQGLTGLWQIKGKSTNFFHNWIQLDLQYVDECSFLLDLKIIFLTFFKALSKV</sequence>
<reference evidence="4 5" key="1">
    <citation type="journal article" date="2017" name="ISME J.">
        <title>Energy and carbon metabolisms in a deep terrestrial subsurface fluid microbial community.</title>
        <authorList>
            <person name="Momper L."/>
            <person name="Jungbluth S.P."/>
            <person name="Lee M.D."/>
            <person name="Amend J.P."/>
        </authorList>
    </citation>
    <scope>NUCLEOTIDE SEQUENCE [LARGE SCALE GENOMIC DNA]</scope>
    <source>
        <strain evidence="4">SURF_5</strain>
    </source>
</reference>
<proteinExistence type="inferred from homology"/>
<dbReference type="PANTHER" id="PTHR30576:SF10">
    <property type="entry name" value="SLL5057 PROTEIN"/>
    <property type="match status" value="1"/>
</dbReference>
<dbReference type="SUPFAM" id="SSF53448">
    <property type="entry name" value="Nucleotide-diphospho-sugar transferases"/>
    <property type="match status" value="1"/>
</dbReference>
<evidence type="ECO:0000259" key="2">
    <source>
        <dbReference type="Pfam" id="PF00483"/>
    </source>
</evidence>
<dbReference type="Gene3D" id="2.160.10.10">
    <property type="entry name" value="Hexapeptide repeat proteins"/>
    <property type="match status" value="1"/>
</dbReference>
<dbReference type="EMBL" id="QZKU01000094">
    <property type="protein sequence ID" value="RJP18978.1"/>
    <property type="molecule type" value="Genomic_DNA"/>
</dbReference>
<name>A0A3A4NCJ4_ABYX5</name>
<dbReference type="Pfam" id="PF02397">
    <property type="entry name" value="Bac_transf"/>
    <property type="match status" value="1"/>
</dbReference>
<dbReference type="GO" id="GO:0016780">
    <property type="term" value="F:phosphotransferase activity, for other substituted phosphate groups"/>
    <property type="evidence" value="ECO:0007669"/>
    <property type="project" value="TreeGrafter"/>
</dbReference>
<comment type="similarity">
    <text evidence="1">Belongs to the bacterial sugar transferase family.</text>
</comment>
<evidence type="ECO:0000313" key="4">
    <source>
        <dbReference type="EMBL" id="RJP18978.1"/>
    </source>
</evidence>
<protein>
    <recommendedName>
        <fullName evidence="6">Bacterial sugar transferase domain-containing protein</fullName>
    </recommendedName>
</protein>
<dbReference type="PANTHER" id="PTHR30576">
    <property type="entry name" value="COLANIC BIOSYNTHESIS UDP-GLUCOSE LIPID CARRIER TRANSFERASE"/>
    <property type="match status" value="1"/>
</dbReference>
<evidence type="ECO:0000259" key="3">
    <source>
        <dbReference type="Pfam" id="PF02397"/>
    </source>
</evidence>
<dbReference type="InterPro" id="IPR029044">
    <property type="entry name" value="Nucleotide-diphossugar_trans"/>
</dbReference>
<evidence type="ECO:0000313" key="5">
    <source>
        <dbReference type="Proteomes" id="UP000265882"/>
    </source>
</evidence>
<gene>
    <name evidence="4" type="ORF">C4520_13585</name>
</gene>
<accession>A0A3A4NCJ4</accession>
<dbReference type="Pfam" id="PF00483">
    <property type="entry name" value="NTP_transferase"/>
    <property type="match status" value="1"/>
</dbReference>
<evidence type="ECO:0000256" key="1">
    <source>
        <dbReference type="ARBA" id="ARBA00006464"/>
    </source>
</evidence>
<dbReference type="InterPro" id="IPR003362">
    <property type="entry name" value="Bact_transf"/>
</dbReference>
<dbReference type="AlphaFoldDB" id="A0A3A4NCJ4"/>
<feature type="domain" description="Bacterial sugar transferase" evidence="3">
    <location>
        <begin position="392"/>
        <end position="579"/>
    </location>
</feature>
<evidence type="ECO:0008006" key="6">
    <source>
        <dbReference type="Google" id="ProtNLM"/>
    </source>
</evidence>
<dbReference type="Gene3D" id="3.90.550.10">
    <property type="entry name" value="Spore Coat Polysaccharide Biosynthesis Protein SpsA, Chain A"/>
    <property type="match status" value="1"/>
</dbReference>
<feature type="domain" description="Nucleotidyl transferase" evidence="2">
    <location>
        <begin position="27"/>
        <end position="202"/>
    </location>
</feature>
<organism evidence="4 5">
    <name type="scientific">Abyssobacteria bacterium (strain SURF_5)</name>
    <dbReference type="NCBI Taxonomy" id="2093360"/>
    <lineage>
        <taxon>Bacteria</taxon>
        <taxon>Pseudomonadati</taxon>
        <taxon>Candidatus Hydrogenedentota</taxon>
        <taxon>Candidatus Abyssobacteria</taxon>
    </lineage>
</organism>
<dbReference type="Proteomes" id="UP000265882">
    <property type="component" value="Unassembled WGS sequence"/>
</dbReference>
<comment type="caution">
    <text evidence="4">The sequence shown here is derived from an EMBL/GenBank/DDBJ whole genome shotgun (WGS) entry which is preliminary data.</text>
</comment>
<dbReference type="InterPro" id="IPR005835">
    <property type="entry name" value="NTP_transferase_dom"/>
</dbReference>